<dbReference type="GO" id="GO:0016829">
    <property type="term" value="F:lyase activity"/>
    <property type="evidence" value="ECO:0007669"/>
    <property type="project" value="UniProtKB-KW"/>
</dbReference>
<dbReference type="SUPFAM" id="SSF51126">
    <property type="entry name" value="Pectin lyase-like"/>
    <property type="match status" value="1"/>
</dbReference>
<dbReference type="Gene3D" id="2.160.20.10">
    <property type="entry name" value="Single-stranded right-handed beta-helix, Pectin lyase-like"/>
    <property type="match status" value="1"/>
</dbReference>
<evidence type="ECO:0000313" key="3">
    <source>
        <dbReference type="Proteomes" id="UP000199393"/>
    </source>
</evidence>
<dbReference type="STRING" id="307121.GA0070620_3099"/>
<dbReference type="OrthoDB" id="7432499at2"/>
<dbReference type="InterPro" id="IPR011050">
    <property type="entry name" value="Pectin_lyase_fold/virulence"/>
</dbReference>
<dbReference type="RefSeq" id="WP_091591472.1">
    <property type="nucleotide sequence ID" value="NZ_JBHRWG010000004.1"/>
</dbReference>
<dbReference type="PATRIC" id="fig|307121.4.peg.3163"/>
<dbReference type="EMBL" id="LT598496">
    <property type="protein sequence ID" value="SBV27575.1"/>
    <property type="molecule type" value="Genomic_DNA"/>
</dbReference>
<dbReference type="AlphaFoldDB" id="A0A1C3N4T3"/>
<dbReference type="Pfam" id="PF12708">
    <property type="entry name" value="Pect-lyase_RHGA_epim"/>
    <property type="match status" value="1"/>
</dbReference>
<organism evidence="2 3">
    <name type="scientific">Micromonospora krabiensis</name>
    <dbReference type="NCBI Taxonomy" id="307121"/>
    <lineage>
        <taxon>Bacteria</taxon>
        <taxon>Bacillati</taxon>
        <taxon>Actinomycetota</taxon>
        <taxon>Actinomycetes</taxon>
        <taxon>Micromonosporales</taxon>
        <taxon>Micromonosporaceae</taxon>
        <taxon>Micromonospora</taxon>
    </lineage>
</organism>
<proteinExistence type="predicted"/>
<gene>
    <name evidence="2" type="ORF">GA0070620_3099</name>
</gene>
<sequence length="639" mass="68180">MARLLGPDAGSRYAYRADGSPAANATAVVYANSGGTVLADLRAFDGSETPGAVILGSQVAYDGDGQSELFWFPAGQDRVWVSVDGGPVFPVDADNNRRIDRLPGPVYNVRSYGATGDGTTDDTAAVLAATGAAEADQRAVLYFPPGTYKLTAPWSVNSRRVSIVGAGAQATTILPTGLTSGQYALTLGWDNNVETGFKPEPYDAIRGVGFLGPTGAGQANCLRLYNASGNGRAHSLTFRDVGFEGFDVQVDITSNSYLLGFDRCFFTNPQTYGVRIGLVTNAGENIAFSSCTFADGPGTMVFVDQPGTSMYFTACSFDYHARALHQRAGQVFMSHCHFETGTTYGGAGAEFLLLDRRGSVDRPVLSLTDCNFYNAWDNYDTCIQLLGDNGDQALRVTNPSIRVTGTQAAYFIRDDGPFPSDIQVSGAWYSRSDLAPPKLRNQAGLEWPITAGQRYTHAGPGRRMRRTLASVVEPFPVWGARGSEALTSGRIYLSLFQPQEEITISKVAFFTGGTAASGLTLAKVALYEYSASQLTLRAQSASNTALASATNTRYEQALTSPYRCIADPTGKIYALAVLFVGTTMPALVTAGNNNAAFMRDATYGYPAGLMVSSQTDMATPIFPGSWSAPDRLVYMVGVM</sequence>
<name>A0A1C3N4T3_9ACTN</name>
<dbReference type="Proteomes" id="UP000199393">
    <property type="component" value="Chromosome I"/>
</dbReference>
<keyword evidence="3" id="KW-1185">Reference proteome</keyword>
<accession>A0A1C3N4T3</accession>
<feature type="domain" description="Rhamnogalacturonase A/B/Epimerase-like pectate lyase" evidence="1">
    <location>
        <begin position="107"/>
        <end position="294"/>
    </location>
</feature>
<dbReference type="InterPro" id="IPR012334">
    <property type="entry name" value="Pectin_lyas_fold"/>
</dbReference>
<evidence type="ECO:0000313" key="2">
    <source>
        <dbReference type="EMBL" id="SBV27575.1"/>
    </source>
</evidence>
<protein>
    <submittedName>
        <fullName evidence="2">Pectate lyase superfamily protein</fullName>
    </submittedName>
</protein>
<reference evidence="3" key="1">
    <citation type="submission" date="2016-06" db="EMBL/GenBank/DDBJ databases">
        <authorList>
            <person name="Varghese N."/>
        </authorList>
    </citation>
    <scope>NUCLEOTIDE SEQUENCE [LARGE SCALE GENOMIC DNA]</scope>
    <source>
        <strain evidence="3">DSM 45344</strain>
    </source>
</reference>
<evidence type="ECO:0000259" key="1">
    <source>
        <dbReference type="Pfam" id="PF12708"/>
    </source>
</evidence>
<keyword evidence="2" id="KW-0456">Lyase</keyword>
<dbReference type="InterPro" id="IPR024535">
    <property type="entry name" value="RHGA/B-epi-like_pectate_lyase"/>
</dbReference>